<evidence type="ECO:0000313" key="3">
    <source>
        <dbReference type="Proteomes" id="UP000596427"/>
    </source>
</evidence>
<dbReference type="SMART" id="SM00450">
    <property type="entry name" value="RHOD"/>
    <property type="match status" value="4"/>
</dbReference>
<dbReference type="KEGG" id="xdi:EZH22_24185"/>
<dbReference type="EMBL" id="CP063362">
    <property type="protein sequence ID" value="QRG09821.1"/>
    <property type="molecule type" value="Genomic_DNA"/>
</dbReference>
<accession>A0A974SKS9</accession>
<proteinExistence type="predicted"/>
<gene>
    <name evidence="2" type="ORF">EZH22_24185</name>
</gene>
<dbReference type="SUPFAM" id="SSF52821">
    <property type="entry name" value="Rhodanese/Cell cycle control phosphatase"/>
    <property type="match status" value="4"/>
</dbReference>
<dbReference type="PANTHER" id="PTHR44086">
    <property type="entry name" value="THIOSULFATE SULFURTRANSFERASE RDL2, MITOCHONDRIAL-RELATED"/>
    <property type="match status" value="1"/>
</dbReference>
<name>A0A974SKS9_9HYPH</name>
<feature type="domain" description="Rhodanese" evidence="1">
    <location>
        <begin position="145"/>
        <end position="236"/>
    </location>
</feature>
<evidence type="ECO:0000313" key="2">
    <source>
        <dbReference type="EMBL" id="QRG09821.1"/>
    </source>
</evidence>
<dbReference type="InterPro" id="IPR001763">
    <property type="entry name" value="Rhodanese-like_dom"/>
</dbReference>
<dbReference type="InterPro" id="IPR036873">
    <property type="entry name" value="Rhodanese-like_dom_sf"/>
</dbReference>
<dbReference type="Proteomes" id="UP000596427">
    <property type="component" value="Chromosome"/>
</dbReference>
<dbReference type="GO" id="GO:0004792">
    <property type="term" value="F:thiosulfate-cyanide sulfurtransferase activity"/>
    <property type="evidence" value="ECO:0007669"/>
    <property type="project" value="TreeGrafter"/>
</dbReference>
<feature type="domain" description="Rhodanese" evidence="1">
    <location>
        <begin position="404"/>
        <end position="488"/>
    </location>
</feature>
<feature type="domain" description="Rhodanese" evidence="1">
    <location>
        <begin position="17"/>
        <end position="112"/>
    </location>
</feature>
<sequence length="539" mass="56329">MPSCTVTPADLRAILRSGAELALIDVREEGAFLERHLLHARNVPLGRLAAEIGTLAPRRRVLVVTMDSGTEEQGAPEALEAARLLTRLGYTNVLTLEGGLAGWRAAGGEAFSGSHVPSKAFGEFVERTYRTPHILAEELAHLIEAGANVTVLDARTFDEYHDMSIPTAVNVPGEDLVRRVHDLAPDPNTLVVVNCAGRTRSIIGAQALINAGIPNRVAALKDGTSGWQLAGLSLAHGARNGPPELGARALDAARKRVAEVARRFGVRTLSARDLQRWRAEAEIRTLYLIDVRSPAEYRAGHLSGVRNVPGGQLVQATDRHLGVMGARVALIDDDGVRATMSASWLIQMGWTDVAVVQGGLEGAMDALPGSSLVSATPGTATSAEIAALAPASLASLMRSSLASVVLDVSDPAAFARGHVPGAYGVGGAPSRTIWRAVANIDAVVFTGSSEAEARAAARSLAAVSATAPVNVLAGGTPAWIGAGLPVEAGAGRTLALGGAASPTDPAALEHQLRKYLAWEVGLMDQLRRSGEAPFRYFAP</sequence>
<evidence type="ECO:0000259" key="1">
    <source>
        <dbReference type="PROSITE" id="PS50206"/>
    </source>
</evidence>
<dbReference type="AlphaFoldDB" id="A0A974SKS9"/>
<organism evidence="2 3">
    <name type="scientific">Xanthobacter dioxanivorans</name>
    <dbReference type="NCBI Taxonomy" id="2528964"/>
    <lineage>
        <taxon>Bacteria</taxon>
        <taxon>Pseudomonadati</taxon>
        <taxon>Pseudomonadota</taxon>
        <taxon>Alphaproteobacteria</taxon>
        <taxon>Hyphomicrobiales</taxon>
        <taxon>Xanthobacteraceae</taxon>
        <taxon>Xanthobacter</taxon>
    </lineage>
</organism>
<dbReference type="Gene3D" id="3.40.250.10">
    <property type="entry name" value="Rhodanese-like domain"/>
    <property type="match status" value="4"/>
</dbReference>
<feature type="domain" description="Rhodanese" evidence="1">
    <location>
        <begin position="282"/>
        <end position="371"/>
    </location>
</feature>
<dbReference type="PROSITE" id="PS50206">
    <property type="entry name" value="RHODANESE_3"/>
    <property type="match status" value="4"/>
</dbReference>
<dbReference type="PANTHER" id="PTHR44086:SF10">
    <property type="entry name" value="THIOSULFATE SULFURTRANSFERASE_RHODANESE-LIKE DOMAIN-CONTAINING PROTEIN 3"/>
    <property type="match status" value="1"/>
</dbReference>
<reference evidence="2 3" key="1">
    <citation type="submission" date="2020-10" db="EMBL/GenBank/DDBJ databases">
        <title>Degradation of 1,4-Dioxane by Xanthobacter sp. YN2, via a Novel Group-2 Soluble Di-Iron Monooxygenase.</title>
        <authorList>
            <person name="Ma F."/>
            <person name="Wang Y."/>
            <person name="Yang J."/>
            <person name="Guo H."/>
            <person name="Su D."/>
            <person name="Yu L."/>
        </authorList>
    </citation>
    <scope>NUCLEOTIDE SEQUENCE [LARGE SCALE GENOMIC DNA]</scope>
    <source>
        <strain evidence="2 3">YN2</strain>
    </source>
</reference>
<dbReference type="Pfam" id="PF00581">
    <property type="entry name" value="Rhodanese"/>
    <property type="match status" value="4"/>
</dbReference>
<keyword evidence="3" id="KW-1185">Reference proteome</keyword>
<protein>
    <recommendedName>
        <fullName evidence="1">Rhodanese domain-containing protein</fullName>
    </recommendedName>
</protein>